<feature type="region of interest" description="Disordered" evidence="3">
    <location>
        <begin position="278"/>
        <end position="300"/>
    </location>
</feature>
<dbReference type="Pfam" id="PF06719">
    <property type="entry name" value="AraC_N"/>
    <property type="match status" value="1"/>
</dbReference>
<reference evidence="5 6" key="1">
    <citation type="submission" date="2019-01" db="EMBL/GenBank/DDBJ databases">
        <title>Sinorhodobacter populi sp. nov. isolated from the symptomatic bark tissue of Populus euramericana canker.</title>
        <authorList>
            <person name="Xu G."/>
        </authorList>
    </citation>
    <scope>NUCLEOTIDE SEQUENCE [LARGE SCALE GENOMIC DNA]</scope>
    <source>
        <strain evidence="5 6">SK2B-1</strain>
    </source>
</reference>
<protein>
    <submittedName>
        <fullName evidence="5">AraC family transcriptional regulator</fullName>
    </submittedName>
</protein>
<dbReference type="EMBL" id="SAUZ01000043">
    <property type="protein sequence ID" value="RWR16454.1"/>
    <property type="molecule type" value="Genomic_DNA"/>
</dbReference>
<dbReference type="Proteomes" id="UP000284476">
    <property type="component" value="Unassembled WGS sequence"/>
</dbReference>
<dbReference type="AlphaFoldDB" id="A0A443J7I8"/>
<keyword evidence="1" id="KW-0805">Transcription regulation</keyword>
<dbReference type="InterPro" id="IPR009594">
    <property type="entry name" value="Tscrpt_reg_HTH_AraC_N"/>
</dbReference>
<dbReference type="Gene3D" id="1.10.10.60">
    <property type="entry name" value="Homeodomain-like"/>
    <property type="match status" value="2"/>
</dbReference>
<evidence type="ECO:0000259" key="4">
    <source>
        <dbReference type="PROSITE" id="PS01124"/>
    </source>
</evidence>
<dbReference type="GO" id="GO:0003700">
    <property type="term" value="F:DNA-binding transcription factor activity"/>
    <property type="evidence" value="ECO:0007669"/>
    <property type="project" value="InterPro"/>
</dbReference>
<evidence type="ECO:0000256" key="1">
    <source>
        <dbReference type="ARBA" id="ARBA00023015"/>
    </source>
</evidence>
<evidence type="ECO:0000313" key="6">
    <source>
        <dbReference type="Proteomes" id="UP000284476"/>
    </source>
</evidence>
<dbReference type="GO" id="GO:0043565">
    <property type="term" value="F:sequence-specific DNA binding"/>
    <property type="evidence" value="ECO:0007669"/>
    <property type="project" value="InterPro"/>
</dbReference>
<gene>
    <name evidence="5" type="ORF">D2T30_21590</name>
</gene>
<dbReference type="PROSITE" id="PS01124">
    <property type="entry name" value="HTH_ARAC_FAMILY_2"/>
    <property type="match status" value="1"/>
</dbReference>
<comment type="caution">
    <text evidence="5">The sequence shown here is derived from an EMBL/GenBank/DDBJ whole genome shotgun (WGS) entry which is preliminary data.</text>
</comment>
<keyword evidence="2" id="KW-0804">Transcription</keyword>
<accession>A0A443J7I8</accession>
<evidence type="ECO:0000256" key="3">
    <source>
        <dbReference type="SAM" id="MobiDB-lite"/>
    </source>
</evidence>
<evidence type="ECO:0000313" key="5">
    <source>
        <dbReference type="EMBL" id="RWR16454.1"/>
    </source>
</evidence>
<evidence type="ECO:0000256" key="2">
    <source>
        <dbReference type="ARBA" id="ARBA00023163"/>
    </source>
</evidence>
<dbReference type="PANTHER" id="PTHR43436:SF1">
    <property type="entry name" value="TRANSCRIPTIONAL REGULATORY PROTEIN"/>
    <property type="match status" value="1"/>
</dbReference>
<dbReference type="Pfam" id="PF12833">
    <property type="entry name" value="HTH_18"/>
    <property type="match status" value="1"/>
</dbReference>
<organism evidence="5 6">
    <name type="scientific">Paenirhodobacter populi</name>
    <dbReference type="NCBI Taxonomy" id="2306993"/>
    <lineage>
        <taxon>Bacteria</taxon>
        <taxon>Pseudomonadati</taxon>
        <taxon>Pseudomonadota</taxon>
        <taxon>Alphaproteobacteria</taxon>
        <taxon>Rhodobacterales</taxon>
        <taxon>Rhodobacter group</taxon>
        <taxon>Paenirhodobacter</taxon>
    </lineage>
</organism>
<proteinExistence type="predicted"/>
<dbReference type="InterPro" id="IPR018060">
    <property type="entry name" value="HTH_AraC"/>
</dbReference>
<name>A0A443J7I8_9RHOB</name>
<dbReference type="SUPFAM" id="SSF46689">
    <property type="entry name" value="Homeodomain-like"/>
    <property type="match status" value="2"/>
</dbReference>
<dbReference type="PANTHER" id="PTHR43436">
    <property type="entry name" value="ARAC-FAMILY TRANSCRIPTIONAL REGULATOR"/>
    <property type="match status" value="1"/>
</dbReference>
<feature type="domain" description="HTH araC/xylS-type" evidence="4">
    <location>
        <begin position="188"/>
        <end position="285"/>
    </location>
</feature>
<reference evidence="5 6" key="2">
    <citation type="submission" date="2019-01" db="EMBL/GenBank/DDBJ databases">
        <authorList>
            <person name="Li Y."/>
        </authorList>
    </citation>
    <scope>NUCLEOTIDE SEQUENCE [LARGE SCALE GENOMIC DNA]</scope>
    <source>
        <strain evidence="5 6">SK2B-1</strain>
    </source>
</reference>
<dbReference type="InterPro" id="IPR009057">
    <property type="entry name" value="Homeodomain-like_sf"/>
</dbReference>
<sequence length="300" mass="33239">MQQQLIMMRHQAARHFAASGRARPIPGVSVFVSPSVTVPTSTLYEPMLCLVLQGAKQVMVGDRVLRYDPASYFVTSLDLPVSGRIAEASPAEPYICVSLTLNRDTIASLLSDTAVRPEGQTAGFGVSPVTPQLVDAWCRMLALFDAPEDVPALAPMLEREILYRVMQGPQGGVLRQIARDDSQLSQVRQAIRWIKAHFNETIRIETLAEIARMSPASFHRHFRTATAMSPLQYQKMLRLQEARRLMILNGNTARTAYTVGYESASQFSREYARMFGTPPSRDAMRLRGQDPGAEDISGVA</sequence>
<dbReference type="SMART" id="SM00342">
    <property type="entry name" value="HTH_ARAC"/>
    <property type="match status" value="1"/>
</dbReference>